<proteinExistence type="predicted"/>
<feature type="domain" description="Tyr recombinase" evidence="2">
    <location>
        <begin position="232"/>
        <end position="445"/>
    </location>
</feature>
<dbReference type="PANTHER" id="PTHR30349:SF64">
    <property type="entry name" value="PROPHAGE INTEGRASE INTD-RELATED"/>
    <property type="match status" value="1"/>
</dbReference>
<keyword evidence="4" id="KW-1185">Reference proteome</keyword>
<dbReference type="InterPro" id="IPR050090">
    <property type="entry name" value="Tyrosine_recombinase_XerCD"/>
</dbReference>
<evidence type="ECO:0000259" key="2">
    <source>
        <dbReference type="PROSITE" id="PS51898"/>
    </source>
</evidence>
<dbReference type="EMBL" id="BAAABX010000057">
    <property type="protein sequence ID" value="GAA0426543.1"/>
    <property type="molecule type" value="Genomic_DNA"/>
</dbReference>
<dbReference type="InterPro" id="IPR011010">
    <property type="entry name" value="DNA_brk_join_enz"/>
</dbReference>
<keyword evidence="1" id="KW-0233">DNA recombination</keyword>
<protein>
    <submittedName>
        <fullName evidence="3">Site-specific integrase</fullName>
    </submittedName>
</protein>
<name>A0ABN0Z0A2_9ACTN</name>
<dbReference type="InterPro" id="IPR013762">
    <property type="entry name" value="Integrase-like_cat_sf"/>
</dbReference>
<dbReference type="PROSITE" id="PS51898">
    <property type="entry name" value="TYR_RECOMBINASE"/>
    <property type="match status" value="1"/>
</dbReference>
<reference evidence="3 4" key="1">
    <citation type="journal article" date="2019" name="Int. J. Syst. Evol. Microbiol.">
        <title>The Global Catalogue of Microorganisms (GCM) 10K type strain sequencing project: providing services to taxonomists for standard genome sequencing and annotation.</title>
        <authorList>
            <consortium name="The Broad Institute Genomics Platform"/>
            <consortium name="The Broad Institute Genome Sequencing Center for Infectious Disease"/>
            <person name="Wu L."/>
            <person name="Ma J."/>
        </authorList>
    </citation>
    <scope>NUCLEOTIDE SEQUENCE [LARGE SCALE GENOMIC DNA]</scope>
    <source>
        <strain evidence="3 4">JCM 4788</strain>
    </source>
</reference>
<dbReference type="PANTHER" id="PTHR30349">
    <property type="entry name" value="PHAGE INTEGRASE-RELATED"/>
    <property type="match status" value="1"/>
</dbReference>
<dbReference type="Gene3D" id="1.10.443.10">
    <property type="entry name" value="Intergrase catalytic core"/>
    <property type="match status" value="1"/>
</dbReference>
<dbReference type="RefSeq" id="WP_425543584.1">
    <property type="nucleotide sequence ID" value="NZ_BAAABX010000057.1"/>
</dbReference>
<dbReference type="Proteomes" id="UP001500879">
    <property type="component" value="Unassembled WGS sequence"/>
</dbReference>
<accession>A0ABN0Z0A2</accession>
<evidence type="ECO:0000256" key="1">
    <source>
        <dbReference type="ARBA" id="ARBA00023172"/>
    </source>
</evidence>
<gene>
    <name evidence="3" type="ORF">GCM10010357_55140</name>
</gene>
<dbReference type="SUPFAM" id="SSF56349">
    <property type="entry name" value="DNA breaking-rejoining enzymes"/>
    <property type="match status" value="1"/>
</dbReference>
<evidence type="ECO:0000313" key="4">
    <source>
        <dbReference type="Proteomes" id="UP001500879"/>
    </source>
</evidence>
<evidence type="ECO:0000313" key="3">
    <source>
        <dbReference type="EMBL" id="GAA0426543.1"/>
    </source>
</evidence>
<sequence length="473" mass="53879">MGMSYRVRFWEIRERSGRQRAFELRWTVNGRESSESFITRGLAESRQSKLRTAAREGEPFDERTGLPASELRAIRQRVTWYEHARDYIEQRWDRTPGNTRRTLADALATLTPALVEPRARYPEPRILRRALYSWAFNRNAWDSEPPDDWHRALTWLEKRSLPMSDLEDPLVVRRALDALTRKLDGKQAAAKTTLRKKAAFSDVLGLAVEKGYLAANPLSSVRWTNPLATEEVDPECVPNPNQVARLLAALREQRGRGPHLEAFFGCVYYAAMRPAEVVRLQLDQCHLPEQGWGMLTLHGGVVLAGKGWTDDGSAHEVHSLKKRALKERRPVPIPPEFVAMLRRHVERYGTAADGRLFRSERGLYVQTAAYGKTWRRAREDALDEQERATLVAERPYDLRHAGISFWLHSGVDPAECARRAGQSIEVMLRVYAKVLAGGQERANRRIEAAMKEWSMGADEARSALPDSPGLARE</sequence>
<dbReference type="InterPro" id="IPR002104">
    <property type="entry name" value="Integrase_catalytic"/>
</dbReference>
<comment type="caution">
    <text evidence="3">The sequence shown here is derived from an EMBL/GenBank/DDBJ whole genome shotgun (WGS) entry which is preliminary data.</text>
</comment>
<organism evidence="3 4">
    <name type="scientific">Streptomyces luteireticuli</name>
    <dbReference type="NCBI Taxonomy" id="173858"/>
    <lineage>
        <taxon>Bacteria</taxon>
        <taxon>Bacillati</taxon>
        <taxon>Actinomycetota</taxon>
        <taxon>Actinomycetes</taxon>
        <taxon>Kitasatosporales</taxon>
        <taxon>Streptomycetaceae</taxon>
        <taxon>Streptomyces</taxon>
    </lineage>
</organism>